<dbReference type="Gene3D" id="4.10.60.10">
    <property type="entry name" value="Zinc finger, CCHC-type"/>
    <property type="match status" value="1"/>
</dbReference>
<proteinExistence type="predicted"/>
<dbReference type="SUPFAM" id="SSF57756">
    <property type="entry name" value="Retrovirus zinc finger-like domains"/>
    <property type="match status" value="1"/>
</dbReference>
<sequence>MVLTKILTALPVSFKHFVTAYDSAPIENQNLANLTARLLEKKRNCNRQEVTALVVGKTNEGRKCFSCGKAGHYKKSCRTNKKHCEHCNKKGHLKKDCWFLSREGLLEK</sequence>
<keyword evidence="1" id="KW-0862">Zinc</keyword>
<protein>
    <recommendedName>
        <fullName evidence="2">CCHC-type domain-containing protein</fullName>
    </recommendedName>
</protein>
<feature type="domain" description="CCHC-type" evidence="2">
    <location>
        <begin position="84"/>
        <end position="97"/>
    </location>
</feature>
<dbReference type="AlphaFoldDB" id="A0ABD2PHE1"/>
<comment type="caution">
    <text evidence="3">The sequence shown here is derived from an EMBL/GenBank/DDBJ whole genome shotgun (WGS) entry which is preliminary data.</text>
</comment>
<keyword evidence="1" id="KW-0479">Metal-binding</keyword>
<dbReference type="EMBL" id="JABFTP020000186">
    <property type="protein sequence ID" value="KAL3290385.1"/>
    <property type="molecule type" value="Genomic_DNA"/>
</dbReference>
<dbReference type="GO" id="GO:0008270">
    <property type="term" value="F:zinc ion binding"/>
    <property type="evidence" value="ECO:0007669"/>
    <property type="project" value="UniProtKB-KW"/>
</dbReference>
<dbReference type="InterPro" id="IPR001878">
    <property type="entry name" value="Znf_CCHC"/>
</dbReference>
<dbReference type="Pfam" id="PF00098">
    <property type="entry name" value="zf-CCHC"/>
    <property type="match status" value="1"/>
</dbReference>
<dbReference type="Proteomes" id="UP001516400">
    <property type="component" value="Unassembled WGS sequence"/>
</dbReference>
<evidence type="ECO:0000259" key="2">
    <source>
        <dbReference type="PROSITE" id="PS50158"/>
    </source>
</evidence>
<keyword evidence="1" id="KW-0863">Zinc-finger</keyword>
<feature type="domain" description="CCHC-type" evidence="2">
    <location>
        <begin position="62"/>
        <end position="78"/>
    </location>
</feature>
<reference evidence="3 4" key="1">
    <citation type="journal article" date="2021" name="BMC Biol.">
        <title>Horizontally acquired antibacterial genes associated with adaptive radiation of ladybird beetles.</title>
        <authorList>
            <person name="Li H.S."/>
            <person name="Tang X.F."/>
            <person name="Huang Y.H."/>
            <person name="Xu Z.Y."/>
            <person name="Chen M.L."/>
            <person name="Du X.Y."/>
            <person name="Qiu B.Y."/>
            <person name="Chen P.T."/>
            <person name="Zhang W."/>
            <person name="Slipinski A."/>
            <person name="Escalona H.E."/>
            <person name="Waterhouse R.M."/>
            <person name="Zwick A."/>
            <person name="Pang H."/>
        </authorList>
    </citation>
    <scope>NUCLEOTIDE SEQUENCE [LARGE SCALE GENOMIC DNA]</scope>
    <source>
        <strain evidence="3">SYSU2018</strain>
    </source>
</reference>
<keyword evidence="4" id="KW-1185">Reference proteome</keyword>
<name>A0ABD2PHE1_9CUCU</name>
<evidence type="ECO:0000313" key="4">
    <source>
        <dbReference type="Proteomes" id="UP001516400"/>
    </source>
</evidence>
<accession>A0ABD2PHE1</accession>
<dbReference type="PROSITE" id="PS50158">
    <property type="entry name" value="ZF_CCHC"/>
    <property type="match status" value="2"/>
</dbReference>
<gene>
    <name evidence="3" type="ORF">HHI36_023726</name>
</gene>
<organism evidence="3 4">
    <name type="scientific">Cryptolaemus montrouzieri</name>
    <dbReference type="NCBI Taxonomy" id="559131"/>
    <lineage>
        <taxon>Eukaryota</taxon>
        <taxon>Metazoa</taxon>
        <taxon>Ecdysozoa</taxon>
        <taxon>Arthropoda</taxon>
        <taxon>Hexapoda</taxon>
        <taxon>Insecta</taxon>
        <taxon>Pterygota</taxon>
        <taxon>Neoptera</taxon>
        <taxon>Endopterygota</taxon>
        <taxon>Coleoptera</taxon>
        <taxon>Polyphaga</taxon>
        <taxon>Cucujiformia</taxon>
        <taxon>Coccinelloidea</taxon>
        <taxon>Coccinellidae</taxon>
        <taxon>Scymninae</taxon>
        <taxon>Scymnini</taxon>
        <taxon>Cryptolaemus</taxon>
    </lineage>
</organism>
<dbReference type="InterPro" id="IPR036875">
    <property type="entry name" value="Znf_CCHC_sf"/>
</dbReference>
<dbReference type="SMART" id="SM00343">
    <property type="entry name" value="ZnF_C2HC"/>
    <property type="match status" value="2"/>
</dbReference>
<evidence type="ECO:0000256" key="1">
    <source>
        <dbReference type="PROSITE-ProRule" id="PRU00047"/>
    </source>
</evidence>
<evidence type="ECO:0000313" key="3">
    <source>
        <dbReference type="EMBL" id="KAL3290385.1"/>
    </source>
</evidence>